<dbReference type="AlphaFoldDB" id="A0A7X0VFJ7"/>
<proteinExistence type="inferred from homology"/>
<keyword evidence="2" id="KW-0813">Transport</keyword>
<organism evidence="5 6">
    <name type="scientific">Cohnella nanjingensis</name>
    <dbReference type="NCBI Taxonomy" id="1387779"/>
    <lineage>
        <taxon>Bacteria</taxon>
        <taxon>Bacillati</taxon>
        <taxon>Bacillota</taxon>
        <taxon>Bacilli</taxon>
        <taxon>Bacillales</taxon>
        <taxon>Paenibacillaceae</taxon>
        <taxon>Cohnella</taxon>
    </lineage>
</organism>
<evidence type="ECO:0000256" key="4">
    <source>
        <dbReference type="SAM" id="SignalP"/>
    </source>
</evidence>
<evidence type="ECO:0000256" key="1">
    <source>
        <dbReference type="ARBA" id="ARBA00008520"/>
    </source>
</evidence>
<dbReference type="CDD" id="cd14747">
    <property type="entry name" value="PBP2_MalE"/>
    <property type="match status" value="1"/>
</dbReference>
<sequence length="420" mass="46188">MFTNNKTKKAVTLIASTALMAGVLAGCGASNGDGGKGGKVTLNVWGMGDEAKSLPAMAEKFQAENPNITVKIQAIPWATAHDKLLTAVASKKGPDVVQMGTTWIPEFAAAGALMDLSGSLDQYPSLKQENFFDGSLNTTKYDNKIVGVPWYIDTRVLYYRTDLLASVGYNEAPKTWDELSDAAQKLAKRGKGKYGITLDPKEQTLSFMFARQNGSKLLDDQGKPLFNQPEFVEAVKYLNSFYQNGSAPKEDLGLDPVQAFKGDAIVPMFISGPWMVKPINDQAPELKDKWATAVLPKKENNISNLGGSNWSVFQYTKEQEASLKFIDFMSKPETQIEWMKLANAMPAAKAAWDDPFLKENTNLAVFGEQMKNAEPMPLIKAWEEISQNYLSSFEKIFRGGADIQKTLDEFNQTAAAKLGK</sequence>
<reference evidence="5 6" key="1">
    <citation type="submission" date="2020-08" db="EMBL/GenBank/DDBJ databases">
        <title>Cohnella phylogeny.</title>
        <authorList>
            <person name="Dunlap C."/>
        </authorList>
    </citation>
    <scope>NUCLEOTIDE SEQUENCE [LARGE SCALE GENOMIC DNA]</scope>
    <source>
        <strain evidence="5 6">DSM 28246</strain>
    </source>
</reference>
<name>A0A7X0VFJ7_9BACL</name>
<dbReference type="GO" id="GO:0055052">
    <property type="term" value="C:ATP-binding cassette (ABC) transporter complex, substrate-binding subunit-containing"/>
    <property type="evidence" value="ECO:0007669"/>
    <property type="project" value="TreeGrafter"/>
</dbReference>
<dbReference type="GO" id="GO:0015768">
    <property type="term" value="P:maltose transport"/>
    <property type="evidence" value="ECO:0007669"/>
    <property type="project" value="TreeGrafter"/>
</dbReference>
<dbReference type="GO" id="GO:1901982">
    <property type="term" value="F:maltose binding"/>
    <property type="evidence" value="ECO:0007669"/>
    <property type="project" value="TreeGrafter"/>
</dbReference>
<dbReference type="SUPFAM" id="SSF53850">
    <property type="entry name" value="Periplasmic binding protein-like II"/>
    <property type="match status" value="1"/>
</dbReference>
<dbReference type="EMBL" id="JACJVP010000025">
    <property type="protein sequence ID" value="MBB6672112.1"/>
    <property type="molecule type" value="Genomic_DNA"/>
</dbReference>
<feature type="chain" id="PRO_5039279175" evidence="4">
    <location>
        <begin position="26"/>
        <end position="420"/>
    </location>
</feature>
<protein>
    <submittedName>
        <fullName evidence="5">Sugar ABC transporter substrate-binding protein</fullName>
    </submittedName>
</protein>
<dbReference type="InterPro" id="IPR006059">
    <property type="entry name" value="SBP"/>
</dbReference>
<evidence type="ECO:0000313" key="6">
    <source>
        <dbReference type="Proteomes" id="UP000547209"/>
    </source>
</evidence>
<dbReference type="PROSITE" id="PS51257">
    <property type="entry name" value="PROKAR_LIPOPROTEIN"/>
    <property type="match status" value="1"/>
</dbReference>
<dbReference type="RefSeq" id="WP_185143595.1">
    <property type="nucleotide sequence ID" value="NZ_JACJVP010000025.1"/>
</dbReference>
<evidence type="ECO:0000313" key="5">
    <source>
        <dbReference type="EMBL" id="MBB6672112.1"/>
    </source>
</evidence>
<keyword evidence="6" id="KW-1185">Reference proteome</keyword>
<feature type="signal peptide" evidence="4">
    <location>
        <begin position="1"/>
        <end position="25"/>
    </location>
</feature>
<accession>A0A7X0VFJ7</accession>
<dbReference type="Pfam" id="PF01547">
    <property type="entry name" value="SBP_bac_1"/>
    <property type="match status" value="1"/>
</dbReference>
<comment type="caution">
    <text evidence="5">The sequence shown here is derived from an EMBL/GenBank/DDBJ whole genome shotgun (WGS) entry which is preliminary data.</text>
</comment>
<comment type="similarity">
    <text evidence="1">Belongs to the bacterial solute-binding protein 1 family.</text>
</comment>
<keyword evidence="3 4" id="KW-0732">Signal</keyword>
<dbReference type="GO" id="GO:0042956">
    <property type="term" value="P:maltodextrin transmembrane transport"/>
    <property type="evidence" value="ECO:0007669"/>
    <property type="project" value="TreeGrafter"/>
</dbReference>
<dbReference type="Proteomes" id="UP000547209">
    <property type="component" value="Unassembled WGS sequence"/>
</dbReference>
<dbReference type="Gene3D" id="3.40.190.10">
    <property type="entry name" value="Periplasmic binding protein-like II"/>
    <property type="match status" value="2"/>
</dbReference>
<dbReference type="PANTHER" id="PTHR30061">
    <property type="entry name" value="MALTOSE-BINDING PERIPLASMIC PROTEIN"/>
    <property type="match status" value="1"/>
</dbReference>
<evidence type="ECO:0000256" key="3">
    <source>
        <dbReference type="ARBA" id="ARBA00022729"/>
    </source>
</evidence>
<dbReference type="PANTHER" id="PTHR30061:SF50">
    <property type="entry name" value="MALTOSE_MALTODEXTRIN-BINDING PERIPLASMIC PROTEIN"/>
    <property type="match status" value="1"/>
</dbReference>
<evidence type="ECO:0000256" key="2">
    <source>
        <dbReference type="ARBA" id="ARBA00022448"/>
    </source>
</evidence>
<gene>
    <name evidence="5" type="ORF">H7C19_15640</name>
</gene>